<proteinExistence type="inferred from homology"/>
<evidence type="ECO:0000256" key="2">
    <source>
        <dbReference type="ARBA" id="ARBA00022723"/>
    </source>
</evidence>
<name>A0A3A3FWU3_9BURK</name>
<evidence type="ECO:0000259" key="5">
    <source>
        <dbReference type="Pfam" id="PF00384"/>
    </source>
</evidence>
<evidence type="ECO:0000313" key="7">
    <source>
        <dbReference type="EMBL" id="RJF98651.1"/>
    </source>
</evidence>
<dbReference type="Pfam" id="PF01568">
    <property type="entry name" value="Molydop_binding"/>
    <property type="match status" value="1"/>
</dbReference>
<evidence type="ECO:0000259" key="6">
    <source>
        <dbReference type="Pfam" id="PF01568"/>
    </source>
</evidence>
<comment type="similarity">
    <text evidence="1">Belongs to the prokaryotic molybdopterin-containing oxidoreductase family.</text>
</comment>
<dbReference type="PANTHER" id="PTHR43742:SF6">
    <property type="entry name" value="OXIDOREDUCTASE YYAE-RELATED"/>
    <property type="match status" value="1"/>
</dbReference>
<feature type="domain" description="Molybdopterin dinucleotide-binding" evidence="6">
    <location>
        <begin position="596"/>
        <end position="674"/>
    </location>
</feature>
<gene>
    <name evidence="7" type="ORF">D3871_09120</name>
</gene>
<dbReference type="Gene3D" id="3.40.50.740">
    <property type="match status" value="1"/>
</dbReference>
<feature type="domain" description="Molybdopterin oxidoreductase" evidence="5">
    <location>
        <begin position="61"/>
        <end position="504"/>
    </location>
</feature>
<dbReference type="Gene3D" id="2.40.40.20">
    <property type="match status" value="1"/>
</dbReference>
<protein>
    <submittedName>
        <fullName evidence="7">Dehydrogenase</fullName>
    </submittedName>
</protein>
<keyword evidence="3" id="KW-0408">Iron</keyword>
<dbReference type="GO" id="GO:0051536">
    <property type="term" value="F:iron-sulfur cluster binding"/>
    <property type="evidence" value="ECO:0007669"/>
    <property type="project" value="UniProtKB-KW"/>
</dbReference>
<dbReference type="Gene3D" id="3.40.228.10">
    <property type="entry name" value="Dimethylsulfoxide Reductase, domain 2"/>
    <property type="match status" value="1"/>
</dbReference>
<dbReference type="InterPro" id="IPR006657">
    <property type="entry name" value="MoPterin_dinucl-bd_dom"/>
</dbReference>
<evidence type="ECO:0000313" key="8">
    <source>
        <dbReference type="Proteomes" id="UP000265955"/>
    </source>
</evidence>
<organism evidence="7 8">
    <name type="scientific">Noviherbaspirillum saxi</name>
    <dbReference type="NCBI Taxonomy" id="2320863"/>
    <lineage>
        <taxon>Bacteria</taxon>
        <taxon>Pseudomonadati</taxon>
        <taxon>Pseudomonadota</taxon>
        <taxon>Betaproteobacteria</taxon>
        <taxon>Burkholderiales</taxon>
        <taxon>Oxalobacteraceae</taxon>
        <taxon>Noviherbaspirillum</taxon>
    </lineage>
</organism>
<keyword evidence="2" id="KW-0479">Metal-binding</keyword>
<dbReference type="GO" id="GO:0046872">
    <property type="term" value="F:metal ion binding"/>
    <property type="evidence" value="ECO:0007669"/>
    <property type="project" value="UniProtKB-KW"/>
</dbReference>
<dbReference type="GO" id="GO:0043546">
    <property type="term" value="F:molybdopterin cofactor binding"/>
    <property type="evidence" value="ECO:0007669"/>
    <property type="project" value="InterPro"/>
</dbReference>
<dbReference type="OrthoDB" id="9810782at2"/>
<evidence type="ECO:0000256" key="3">
    <source>
        <dbReference type="ARBA" id="ARBA00023004"/>
    </source>
</evidence>
<dbReference type="InterPro" id="IPR006656">
    <property type="entry name" value="Mopterin_OxRdtase"/>
</dbReference>
<dbReference type="SUPFAM" id="SSF53706">
    <property type="entry name" value="Formate dehydrogenase/DMSO reductase, domains 1-3"/>
    <property type="match status" value="1"/>
</dbReference>
<accession>A0A3A3FWU3</accession>
<dbReference type="AlphaFoldDB" id="A0A3A3FWU3"/>
<evidence type="ECO:0000256" key="4">
    <source>
        <dbReference type="ARBA" id="ARBA00023014"/>
    </source>
</evidence>
<reference evidence="8" key="1">
    <citation type="submission" date="2018-09" db="EMBL/GenBank/DDBJ databases">
        <authorList>
            <person name="Zhu H."/>
        </authorList>
    </citation>
    <scope>NUCLEOTIDE SEQUENCE [LARGE SCALE GENOMIC DNA]</scope>
    <source>
        <strain evidence="8">K1R23-30</strain>
    </source>
</reference>
<keyword evidence="8" id="KW-1185">Reference proteome</keyword>
<dbReference type="GO" id="GO:0016491">
    <property type="term" value="F:oxidoreductase activity"/>
    <property type="evidence" value="ECO:0007669"/>
    <property type="project" value="InterPro"/>
</dbReference>
<dbReference type="SUPFAM" id="SSF50692">
    <property type="entry name" value="ADC-like"/>
    <property type="match status" value="1"/>
</dbReference>
<dbReference type="EMBL" id="QYUO01000001">
    <property type="protein sequence ID" value="RJF98651.1"/>
    <property type="molecule type" value="Genomic_DNA"/>
</dbReference>
<dbReference type="Gene3D" id="2.20.25.90">
    <property type="entry name" value="ADC-like domains"/>
    <property type="match status" value="1"/>
</dbReference>
<dbReference type="Pfam" id="PF00384">
    <property type="entry name" value="Molybdopterin"/>
    <property type="match status" value="1"/>
</dbReference>
<evidence type="ECO:0000256" key="1">
    <source>
        <dbReference type="ARBA" id="ARBA00010312"/>
    </source>
</evidence>
<keyword evidence="4" id="KW-0411">Iron-sulfur</keyword>
<dbReference type="InterPro" id="IPR050612">
    <property type="entry name" value="Prok_Mopterin_Oxidored"/>
</dbReference>
<dbReference type="Proteomes" id="UP000265955">
    <property type="component" value="Unassembled WGS sequence"/>
</dbReference>
<sequence length="729" mass="82417">MTEFKRTLCTSCDVFCQVRAEVPASGQVGDVHVKASDNKQWRANICIKGVHAPQGFSHPNRVLYPLRRIGERGSGQWQQVSWDEALDDIASRLSKVIDKYGPEAFAVSASSSNLQTDHGMTRRFMNLLGSPNWISGVSLCMGNTSAVNRMVYGWYPYPDYNQTQCIVLFGHDPKPHSWTSIYNAIRRAQDRGAKLIVVDPRKSESAQRADLWLPLKPGSDAAMCFGWIKVILDEELYDKDFVARWTVGFDDFKRRVDEFPLERVAQLTGVPAELIAQAARMYATSGPAVIPWTPITDQQRNSTSAIRLHSALRAICGYLDVPGGEVFHGLHPDIICESELELHEELPEAKRALQLGADQYPVFTHRGMEPLRQATKRVWGREWTNLIGGNYMAHPSAVFRAMRDGMPYPVKAFFALGNNVLMSYANMRQTYDAMMNQDLIVVFEQFRTPTAQLADYILPGDSWLERNALNDSQGWLSIVRPSQKVVEPPGECRGVLDIWFGLAHRMGLGEHFPWSTTEELLDYRLKRLGMTYEEFAEKHVYHFPKPEFKKYERTGFATPSGKVELRSSVLESLGFDPLPYWRDGPPRDERFPLTMFIGVREDEYFQTGHRHIGKLRKRNAEPRFFVSPSDAEVAGVEHGEWAEVVTALGKVKARVEVRPEMPTGVVRVPHGWWQPERAEGDGSLSGAWEFADAQICPDDPDHMDLEQGVPQFKGVACRLQAIENAEGAK</sequence>
<dbReference type="RefSeq" id="WP_119768600.1">
    <property type="nucleotide sequence ID" value="NZ_QYUO01000001.1"/>
</dbReference>
<dbReference type="PANTHER" id="PTHR43742">
    <property type="entry name" value="TRIMETHYLAMINE-N-OXIDE REDUCTASE"/>
    <property type="match status" value="1"/>
</dbReference>
<dbReference type="InterPro" id="IPR009010">
    <property type="entry name" value="Asp_de-COase-like_dom_sf"/>
</dbReference>
<comment type="caution">
    <text evidence="7">The sequence shown here is derived from an EMBL/GenBank/DDBJ whole genome shotgun (WGS) entry which is preliminary data.</text>
</comment>